<dbReference type="InterPro" id="IPR025711">
    <property type="entry name" value="PepSY"/>
</dbReference>
<organism evidence="5 6">
    <name type="scientific">Candidatus Flavonifractor merdipullorum</name>
    <dbReference type="NCBI Taxonomy" id="2838590"/>
    <lineage>
        <taxon>Bacteria</taxon>
        <taxon>Bacillati</taxon>
        <taxon>Bacillota</taxon>
        <taxon>Clostridia</taxon>
        <taxon>Eubacteriales</taxon>
        <taxon>Oscillospiraceae</taxon>
        <taxon>Flavonifractor</taxon>
    </lineage>
</organism>
<dbReference type="Pfam" id="PF23750">
    <property type="entry name" value="RsgI_M"/>
    <property type="match status" value="1"/>
</dbReference>
<evidence type="ECO:0000259" key="3">
    <source>
        <dbReference type="Pfam" id="PF03413"/>
    </source>
</evidence>
<keyword evidence="2" id="KW-0812">Transmembrane</keyword>
<name>A0A9D1RSK5_9FIRM</name>
<proteinExistence type="predicted"/>
<evidence type="ECO:0000259" key="4">
    <source>
        <dbReference type="Pfam" id="PF23750"/>
    </source>
</evidence>
<dbReference type="InterPro" id="IPR055431">
    <property type="entry name" value="RsgI_M"/>
</dbReference>
<dbReference type="Proteomes" id="UP000824192">
    <property type="component" value="Unassembled WGS sequence"/>
</dbReference>
<feature type="compositionally biased region" description="Low complexity" evidence="1">
    <location>
        <begin position="203"/>
        <end position="216"/>
    </location>
</feature>
<reference evidence="5" key="2">
    <citation type="submission" date="2021-04" db="EMBL/GenBank/DDBJ databases">
        <authorList>
            <person name="Gilroy R."/>
        </authorList>
    </citation>
    <scope>NUCLEOTIDE SEQUENCE</scope>
    <source>
        <strain evidence="5">ChiGjej6B6-1540</strain>
    </source>
</reference>
<feature type="compositionally biased region" description="Pro residues" evidence="1">
    <location>
        <begin position="189"/>
        <end position="202"/>
    </location>
</feature>
<feature type="compositionally biased region" description="Polar residues" evidence="1">
    <location>
        <begin position="237"/>
        <end position="257"/>
    </location>
</feature>
<keyword evidence="2" id="KW-1133">Transmembrane helix</keyword>
<evidence type="ECO:0000256" key="1">
    <source>
        <dbReference type="SAM" id="MobiDB-lite"/>
    </source>
</evidence>
<sequence>MGKTWNDHEVEQLLRRAVDRSVPDLLEQVSTAEVPTLLNTDGIVPPPRARRKRRWPMVAGLLVVLAALAGGTGLWTWFHPAVFLSIGDGPDVTMGINRFGYVTEVDGYGQQGEALLENLTLEGLEYQTALTALAGNLGRDGYLSQDELTLDVTGGGRYGLEVLRESRDTLDEYAALWQDGDSVQIPIPQATPSPSPSVPPSTSPSATPSVAPSSSPAPSPSGNAGTTVIPSAAPATPSVSGSVTASGNGAQHGHGTTNTAGYDAEACKAIALQHAGVSAADAVFTKTELDRDHGISYYELEFYTSSASYEYEISAVDGSVLSSDQESHPQASYTLDEAKSIALSDAGVSQSQAVFHKAEQDEDDGRLIYELEFQVGGVEYEYEIDVSNGAILKSERD</sequence>
<reference evidence="5" key="1">
    <citation type="journal article" date="2021" name="PeerJ">
        <title>Extensive microbial diversity within the chicken gut microbiome revealed by metagenomics and culture.</title>
        <authorList>
            <person name="Gilroy R."/>
            <person name="Ravi A."/>
            <person name="Getino M."/>
            <person name="Pursley I."/>
            <person name="Horton D.L."/>
            <person name="Alikhan N.F."/>
            <person name="Baker D."/>
            <person name="Gharbi K."/>
            <person name="Hall N."/>
            <person name="Watson M."/>
            <person name="Adriaenssens E.M."/>
            <person name="Foster-Nyarko E."/>
            <person name="Jarju S."/>
            <person name="Secka A."/>
            <person name="Antonio M."/>
            <person name="Oren A."/>
            <person name="Chaudhuri R.R."/>
            <person name="La Ragione R."/>
            <person name="Hildebrand F."/>
            <person name="Pallen M.J."/>
        </authorList>
    </citation>
    <scope>NUCLEOTIDE SEQUENCE</scope>
    <source>
        <strain evidence="5">ChiGjej6B6-1540</strain>
    </source>
</reference>
<feature type="domain" description="PepSY" evidence="3">
    <location>
        <begin position="333"/>
        <end position="395"/>
    </location>
</feature>
<gene>
    <name evidence="5" type="ORF">H9868_00315</name>
</gene>
<dbReference type="AlphaFoldDB" id="A0A9D1RSK5"/>
<feature type="transmembrane region" description="Helical" evidence="2">
    <location>
        <begin position="58"/>
        <end position="78"/>
    </location>
</feature>
<evidence type="ECO:0000256" key="2">
    <source>
        <dbReference type="SAM" id="Phobius"/>
    </source>
</evidence>
<comment type="caution">
    <text evidence="5">The sequence shown here is derived from an EMBL/GenBank/DDBJ whole genome shotgun (WGS) entry which is preliminary data.</text>
</comment>
<dbReference type="EMBL" id="DXGA01000006">
    <property type="protein sequence ID" value="HIW92964.1"/>
    <property type="molecule type" value="Genomic_DNA"/>
</dbReference>
<keyword evidence="2" id="KW-0472">Membrane</keyword>
<evidence type="ECO:0000313" key="6">
    <source>
        <dbReference type="Proteomes" id="UP000824192"/>
    </source>
</evidence>
<feature type="domain" description="Anti-sigma factor RsgI-like middle" evidence="4">
    <location>
        <begin position="90"/>
        <end position="149"/>
    </location>
</feature>
<dbReference type="Gene3D" id="3.10.450.40">
    <property type="match status" value="2"/>
</dbReference>
<dbReference type="Pfam" id="PF03413">
    <property type="entry name" value="PepSY"/>
    <property type="match status" value="2"/>
</dbReference>
<feature type="domain" description="PepSY" evidence="3">
    <location>
        <begin position="264"/>
        <end position="323"/>
    </location>
</feature>
<evidence type="ECO:0000313" key="5">
    <source>
        <dbReference type="EMBL" id="HIW92964.1"/>
    </source>
</evidence>
<feature type="region of interest" description="Disordered" evidence="1">
    <location>
        <begin position="184"/>
        <end position="257"/>
    </location>
</feature>
<accession>A0A9D1RSK5</accession>
<protein>
    <submittedName>
        <fullName evidence="5">PepSY domain-containing protein</fullName>
    </submittedName>
</protein>